<reference evidence="2" key="1">
    <citation type="submission" date="2018-06" db="EMBL/GenBank/DDBJ databases">
        <authorList>
            <person name="Zhirakovskaya E."/>
        </authorList>
    </citation>
    <scope>NUCLEOTIDE SEQUENCE [LARGE SCALE GENOMIC DNA]</scope>
</reference>
<evidence type="ECO:0000313" key="2">
    <source>
        <dbReference type="Proteomes" id="UP000260367"/>
    </source>
</evidence>
<proteinExistence type="predicted"/>
<dbReference type="GeneID" id="54997680"/>
<gene>
    <name evidence="1" type="primary">31</name>
    <name evidence="1" type="ORF">SEA_EDEN_31</name>
</gene>
<dbReference type="RefSeq" id="YP_009806810.1">
    <property type="nucleotide sequence ID" value="NC_048017.1"/>
</dbReference>
<sequence length="96" mass="10458">MSITHIVTVTPASDEWIGDHFVVRTTVAGIAVDRPDLFGFAVKTKRLADRLATAITAGAVFHGHEVRRDVNGKSYVAVSSRVMAKYANADLKRLGY</sequence>
<dbReference type="Proteomes" id="UP000260367">
    <property type="component" value="Segment"/>
</dbReference>
<dbReference type="EMBL" id="MH509447">
    <property type="protein sequence ID" value="AXH47326.1"/>
    <property type="molecule type" value="Genomic_DNA"/>
</dbReference>
<keyword evidence="2" id="KW-1185">Reference proteome</keyword>
<evidence type="ECO:0000313" key="1">
    <source>
        <dbReference type="EMBL" id="AXH47326.1"/>
    </source>
</evidence>
<name>A0A345KWC4_9CAUD</name>
<accession>A0A345KWC4</accession>
<protein>
    <submittedName>
        <fullName evidence="1">Uncharacterized protein</fullName>
    </submittedName>
</protein>
<organism evidence="1 2">
    <name type="scientific">Microbacterium phage Eden</name>
    <dbReference type="NCBI Taxonomy" id="2250289"/>
    <lineage>
        <taxon>Viruses</taxon>
        <taxon>Duplodnaviria</taxon>
        <taxon>Heunggongvirae</taxon>
        <taxon>Uroviricota</taxon>
        <taxon>Caudoviricetes</taxon>
        <taxon>Edenvirus</taxon>
        <taxon>Edenvirus eden</taxon>
    </lineage>
</organism>
<dbReference type="KEGG" id="vg:54997680"/>